<keyword evidence="4 6" id="KW-0472">Membrane</keyword>
<dbReference type="InterPro" id="IPR036259">
    <property type="entry name" value="MFS_trans_sf"/>
</dbReference>
<dbReference type="Pfam" id="PF07690">
    <property type="entry name" value="MFS_1"/>
    <property type="match status" value="1"/>
</dbReference>
<evidence type="ECO:0000256" key="2">
    <source>
        <dbReference type="ARBA" id="ARBA00022692"/>
    </source>
</evidence>
<evidence type="ECO:0000313" key="7">
    <source>
        <dbReference type="EMBL" id="KAJ6442834.1"/>
    </source>
</evidence>
<accession>A0AB34FVC4</accession>
<feature type="transmembrane region" description="Helical" evidence="6">
    <location>
        <begin position="232"/>
        <end position="253"/>
    </location>
</feature>
<organism evidence="7 8">
    <name type="scientific">Purpureocillium lavendulum</name>
    <dbReference type="NCBI Taxonomy" id="1247861"/>
    <lineage>
        <taxon>Eukaryota</taxon>
        <taxon>Fungi</taxon>
        <taxon>Dikarya</taxon>
        <taxon>Ascomycota</taxon>
        <taxon>Pezizomycotina</taxon>
        <taxon>Sordariomycetes</taxon>
        <taxon>Hypocreomycetidae</taxon>
        <taxon>Hypocreales</taxon>
        <taxon>Ophiocordycipitaceae</taxon>
        <taxon>Purpureocillium</taxon>
    </lineage>
</organism>
<gene>
    <name evidence="7" type="ORF">O9K51_04009</name>
</gene>
<dbReference type="PANTHER" id="PTHR23507">
    <property type="entry name" value="ZGC:174356"/>
    <property type="match status" value="1"/>
</dbReference>
<feature type="compositionally biased region" description="Acidic residues" evidence="5">
    <location>
        <begin position="267"/>
        <end position="277"/>
    </location>
</feature>
<evidence type="ECO:0000256" key="6">
    <source>
        <dbReference type="SAM" id="Phobius"/>
    </source>
</evidence>
<feature type="transmembrane region" description="Helical" evidence="6">
    <location>
        <begin position="168"/>
        <end position="193"/>
    </location>
</feature>
<feature type="transmembrane region" description="Helical" evidence="6">
    <location>
        <begin position="205"/>
        <end position="226"/>
    </location>
</feature>
<evidence type="ECO:0000256" key="3">
    <source>
        <dbReference type="ARBA" id="ARBA00022989"/>
    </source>
</evidence>
<reference evidence="7" key="1">
    <citation type="submission" date="2023-01" db="EMBL/GenBank/DDBJ databases">
        <title>The growth and conidiation of Purpureocillium lavendulum are regulated by nitrogen source and histone H3K14 acetylation.</title>
        <authorList>
            <person name="Tang P."/>
            <person name="Han J."/>
            <person name="Zhang C."/>
            <person name="Tang P."/>
            <person name="Qi F."/>
            <person name="Zhang K."/>
            <person name="Liang L."/>
        </authorList>
    </citation>
    <scope>NUCLEOTIDE SEQUENCE</scope>
    <source>
        <strain evidence="7">YMF1.00683</strain>
    </source>
</reference>
<comment type="subcellular location">
    <subcellularLocation>
        <location evidence="1">Membrane</location>
        <topology evidence="1">Multi-pass membrane protein</topology>
    </subcellularLocation>
</comment>
<dbReference type="GO" id="GO:0022857">
    <property type="term" value="F:transmembrane transporter activity"/>
    <property type="evidence" value="ECO:0007669"/>
    <property type="project" value="InterPro"/>
</dbReference>
<dbReference type="Gene3D" id="1.20.1250.20">
    <property type="entry name" value="MFS general substrate transporter like domains"/>
    <property type="match status" value="1"/>
</dbReference>
<sequence length="540" mass="58818">MAASSSTMGRVDDDHDDASSRGPAAAAADDAPPARTTRWTPIIIMLVMLGVDSLSYIMCFAPQTQLFEDIACRKHYSLTKSAVDSGNGDWCKAPEVQDTVAQLFGWQAFFDGIPGLLLAMHYGVMADKRGRQPVMFLSKLGSLLAMIWLSMCDFAEIHVGWFELPLRLMWLSSLFTIIGGGGTVGSAVCLMILTDSTLEENRSRFFFQTNAVLIFSELIGPPLSTLMMQSNVWLPLGFALMCTIFTTVLAALIPETLPAKPTKAADDASDDSNDEENSTLNQTSKKTLGSTWKHASETIRYMIGNKSLLLLVVSFLAVDFARQSLTILLQYVSNRYTISIAKRSVKTLPITEYLSQANLLLSCKSLAQLVVSAALLPILDSLIINRFKVPAKVKDLRLARMSISLIMVGFAVLVVAPRIWVVIVGLVFYTMGTGFGAFARSLVSSLGEQHMIGTLFTTLAIMDTIGSLLAGPTVAATFSWSLRLGGVLRGMPYLFAFILCGLATLALMQVRLPPQQRRSGASEDEESTAFLRPEGSQQDN</sequence>
<evidence type="ECO:0000256" key="1">
    <source>
        <dbReference type="ARBA" id="ARBA00004141"/>
    </source>
</evidence>
<dbReference type="SUPFAM" id="SSF103473">
    <property type="entry name" value="MFS general substrate transporter"/>
    <property type="match status" value="1"/>
</dbReference>
<feature type="transmembrane region" description="Helical" evidence="6">
    <location>
        <begin position="39"/>
        <end position="58"/>
    </location>
</feature>
<evidence type="ECO:0000256" key="4">
    <source>
        <dbReference type="ARBA" id="ARBA00023136"/>
    </source>
</evidence>
<feature type="region of interest" description="Disordered" evidence="5">
    <location>
        <begin position="516"/>
        <end position="540"/>
    </location>
</feature>
<feature type="transmembrane region" description="Helical" evidence="6">
    <location>
        <begin position="104"/>
        <end position="124"/>
    </location>
</feature>
<feature type="transmembrane region" description="Helical" evidence="6">
    <location>
        <begin position="490"/>
        <end position="508"/>
    </location>
</feature>
<dbReference type="InterPro" id="IPR011701">
    <property type="entry name" value="MFS"/>
</dbReference>
<feature type="compositionally biased region" description="Low complexity" evidence="5">
    <location>
        <begin position="23"/>
        <end position="32"/>
    </location>
</feature>
<keyword evidence="2 6" id="KW-0812">Transmembrane</keyword>
<keyword evidence="8" id="KW-1185">Reference proteome</keyword>
<dbReference type="EMBL" id="JAQHRD010000003">
    <property type="protein sequence ID" value="KAJ6442834.1"/>
    <property type="molecule type" value="Genomic_DNA"/>
</dbReference>
<comment type="caution">
    <text evidence="7">The sequence shown here is derived from an EMBL/GenBank/DDBJ whole genome shotgun (WGS) entry which is preliminary data.</text>
</comment>
<feature type="region of interest" description="Disordered" evidence="5">
    <location>
        <begin position="263"/>
        <end position="285"/>
    </location>
</feature>
<evidence type="ECO:0000256" key="5">
    <source>
        <dbReference type="SAM" id="MobiDB-lite"/>
    </source>
</evidence>
<feature type="region of interest" description="Disordered" evidence="5">
    <location>
        <begin position="1"/>
        <end position="32"/>
    </location>
</feature>
<keyword evidence="3 6" id="KW-1133">Transmembrane helix</keyword>
<protein>
    <submittedName>
        <fullName evidence="7">MFS transporter</fullName>
    </submittedName>
</protein>
<dbReference type="Proteomes" id="UP001163105">
    <property type="component" value="Unassembled WGS sequence"/>
</dbReference>
<feature type="transmembrane region" description="Helical" evidence="6">
    <location>
        <begin position="136"/>
        <end position="162"/>
    </location>
</feature>
<evidence type="ECO:0000313" key="8">
    <source>
        <dbReference type="Proteomes" id="UP001163105"/>
    </source>
</evidence>
<feature type="transmembrane region" description="Helical" evidence="6">
    <location>
        <begin position="396"/>
        <end position="413"/>
    </location>
</feature>
<feature type="transmembrane region" description="Helical" evidence="6">
    <location>
        <begin position="451"/>
        <end position="470"/>
    </location>
</feature>
<dbReference type="GO" id="GO:0016020">
    <property type="term" value="C:membrane"/>
    <property type="evidence" value="ECO:0007669"/>
    <property type="project" value="UniProtKB-SubCell"/>
</dbReference>
<dbReference type="PANTHER" id="PTHR23507:SF1">
    <property type="entry name" value="FI18259P1-RELATED"/>
    <property type="match status" value="1"/>
</dbReference>
<feature type="compositionally biased region" description="Basic and acidic residues" evidence="5">
    <location>
        <begin position="10"/>
        <end position="19"/>
    </location>
</feature>
<feature type="transmembrane region" description="Helical" evidence="6">
    <location>
        <begin position="419"/>
        <end position="439"/>
    </location>
</feature>
<dbReference type="AlphaFoldDB" id="A0AB34FVC4"/>
<proteinExistence type="predicted"/>
<name>A0AB34FVC4_9HYPO</name>